<gene>
    <name evidence="1" type="ORF">HNP46_002200</name>
</gene>
<dbReference type="Pfam" id="PF10109">
    <property type="entry name" value="Phage_TAC_7"/>
    <property type="match status" value="1"/>
</dbReference>
<evidence type="ECO:0000313" key="2">
    <source>
        <dbReference type="Proteomes" id="UP000566995"/>
    </source>
</evidence>
<organism evidence="1 2">
    <name type="scientific">Pseudomonas nitroreducens</name>
    <dbReference type="NCBI Taxonomy" id="46680"/>
    <lineage>
        <taxon>Bacteria</taxon>
        <taxon>Pseudomonadati</taxon>
        <taxon>Pseudomonadota</taxon>
        <taxon>Gammaproteobacteria</taxon>
        <taxon>Pseudomonadales</taxon>
        <taxon>Pseudomonadaceae</taxon>
        <taxon>Pseudomonas</taxon>
    </lineage>
</organism>
<dbReference type="Proteomes" id="UP000566995">
    <property type="component" value="Unassembled WGS sequence"/>
</dbReference>
<proteinExistence type="predicted"/>
<evidence type="ECO:0008006" key="3">
    <source>
        <dbReference type="Google" id="ProtNLM"/>
    </source>
</evidence>
<accession>A0A7W7KJ99</accession>
<comment type="caution">
    <text evidence="1">The sequence shown here is derived from an EMBL/GenBank/DDBJ whole genome shotgun (WGS) entry which is preliminary data.</text>
</comment>
<dbReference type="EMBL" id="JACHLI010000006">
    <property type="protein sequence ID" value="MBB4863353.1"/>
    <property type="molecule type" value="Genomic_DNA"/>
</dbReference>
<sequence length="94" mass="10137">MQDTLIITFSKPISLGKGDDAQVYETVELREPTAGELEKASRADTSIGIAINLIGLIGKIPRSVVEKMSQRDLRQANEFLSGFSDGGQPEDGQS</sequence>
<dbReference type="RefSeq" id="WP_184588654.1">
    <property type="nucleotide sequence ID" value="NZ_JACHLI010000006.1"/>
</dbReference>
<reference evidence="1 2" key="1">
    <citation type="submission" date="2020-08" db="EMBL/GenBank/DDBJ databases">
        <title>Functional genomics of gut bacteria from endangered species of beetles.</title>
        <authorList>
            <person name="Carlos-Shanley C."/>
        </authorList>
    </citation>
    <scope>NUCLEOTIDE SEQUENCE [LARGE SCALE GENOMIC DNA]</scope>
    <source>
        <strain evidence="1 2">S00179</strain>
    </source>
</reference>
<protein>
    <recommendedName>
        <fullName evidence="3">Phage tail assembly protein</fullName>
    </recommendedName>
</protein>
<evidence type="ECO:0000313" key="1">
    <source>
        <dbReference type="EMBL" id="MBB4863353.1"/>
    </source>
</evidence>
<name>A0A7W7KJ99_PSENT</name>
<dbReference type="InterPro" id="IPR019289">
    <property type="entry name" value="Phage_tail_E/E"/>
</dbReference>
<dbReference type="AlphaFoldDB" id="A0A7W7KJ99"/>